<evidence type="ECO:0000313" key="2">
    <source>
        <dbReference type="EMBL" id="CAB4167203.1"/>
    </source>
</evidence>
<evidence type="ECO:0000256" key="1">
    <source>
        <dbReference type="SAM" id="MobiDB-lite"/>
    </source>
</evidence>
<organism evidence="2">
    <name type="scientific">uncultured Caudovirales phage</name>
    <dbReference type="NCBI Taxonomy" id="2100421"/>
    <lineage>
        <taxon>Viruses</taxon>
        <taxon>Duplodnaviria</taxon>
        <taxon>Heunggongvirae</taxon>
        <taxon>Uroviricota</taxon>
        <taxon>Caudoviricetes</taxon>
        <taxon>Peduoviridae</taxon>
        <taxon>Maltschvirus</taxon>
        <taxon>Maltschvirus maltsch</taxon>
    </lineage>
</organism>
<accession>A0A6J5P6S5</accession>
<name>A0A6J5P6S5_9CAUD</name>
<feature type="region of interest" description="Disordered" evidence="1">
    <location>
        <begin position="1"/>
        <end position="20"/>
    </location>
</feature>
<proteinExistence type="predicted"/>
<gene>
    <name evidence="2" type="ORF">UFOVP868_7</name>
</gene>
<protein>
    <submittedName>
        <fullName evidence="2">Uncharacterized protein</fullName>
    </submittedName>
</protein>
<sequence length="75" mass="8679">MIEIDKGIAPPAIKRGPPSKYPFADMQPGDSFPVEQKLRMSVWQCARGWVSTRNLDWKFSVRLDENGQLRCWRVS</sequence>
<dbReference type="EMBL" id="LR796817">
    <property type="protein sequence ID" value="CAB4167203.1"/>
    <property type="molecule type" value="Genomic_DNA"/>
</dbReference>
<reference evidence="2" key="1">
    <citation type="submission" date="2020-04" db="EMBL/GenBank/DDBJ databases">
        <authorList>
            <person name="Chiriac C."/>
            <person name="Salcher M."/>
            <person name="Ghai R."/>
            <person name="Kavagutti S V."/>
        </authorList>
    </citation>
    <scope>NUCLEOTIDE SEQUENCE</scope>
</reference>